<name>A0ABX4SL48_9GAMM</name>
<comment type="caution">
    <text evidence="3">The sequence shown here is derived from an EMBL/GenBank/DDBJ whole genome shotgun (WGS) entry which is preliminary data.</text>
</comment>
<evidence type="ECO:0000313" key="4">
    <source>
        <dbReference type="Proteomes" id="UP000234296"/>
    </source>
</evidence>
<evidence type="ECO:0000313" key="3">
    <source>
        <dbReference type="EMBL" id="PLR20405.1"/>
    </source>
</evidence>
<gene>
    <name evidence="3" type="ORF">PZBJ_20350</name>
</gene>
<dbReference type="RefSeq" id="WP_101764003.1">
    <property type="nucleotide sequence ID" value="NZ_PJRT01000032.1"/>
</dbReference>
<keyword evidence="4" id="KW-1185">Reference proteome</keyword>
<dbReference type="Gene3D" id="6.10.140.1630">
    <property type="match status" value="1"/>
</dbReference>
<evidence type="ECO:0000256" key="1">
    <source>
        <dbReference type="ARBA" id="ARBA00004328"/>
    </source>
</evidence>
<dbReference type="Pfam" id="PF11133">
    <property type="entry name" value="Phage_head_fibr"/>
    <property type="match status" value="1"/>
</dbReference>
<reference evidence="4" key="1">
    <citation type="submission" date="2017-12" db="EMBL/GenBank/DDBJ databases">
        <title>The genome sequence of Pantoea sp. 596.</title>
        <authorList>
            <person name="Gao J."/>
            <person name="Mao X."/>
            <person name="Sun J."/>
        </authorList>
    </citation>
    <scope>NUCLEOTIDE SEQUENCE [LARGE SCALE GENOMIC DNA]</scope>
    <source>
        <strain evidence="4">596</strain>
    </source>
</reference>
<comment type="subcellular location">
    <subcellularLocation>
        <location evidence="1">Virion</location>
    </subcellularLocation>
</comment>
<sequence length="73" mass="7274">MSTKCMSVGGYPVDVATPEDVEGGDYTLPPATTAAIGGVKKMATQADSTATDVAGLVADFNALLAKARTAGLI</sequence>
<keyword evidence="2" id="KW-0945">Host-virus interaction</keyword>
<dbReference type="Proteomes" id="UP000234296">
    <property type="component" value="Unassembled WGS sequence"/>
</dbReference>
<evidence type="ECO:0008006" key="5">
    <source>
        <dbReference type="Google" id="ProtNLM"/>
    </source>
</evidence>
<dbReference type="InterPro" id="IPR022741">
    <property type="entry name" value="Phage_B103_Gp8"/>
</dbReference>
<proteinExistence type="predicted"/>
<organism evidence="3 4">
    <name type="scientific">Pantoea endophytica</name>
    <dbReference type="NCBI Taxonomy" id="92488"/>
    <lineage>
        <taxon>Bacteria</taxon>
        <taxon>Pseudomonadati</taxon>
        <taxon>Pseudomonadota</taxon>
        <taxon>Gammaproteobacteria</taxon>
        <taxon>Enterobacterales</taxon>
        <taxon>Erwiniaceae</taxon>
        <taxon>Pantoea</taxon>
    </lineage>
</organism>
<accession>A0ABX4SL48</accession>
<dbReference type="EMBL" id="PJRT01000032">
    <property type="protein sequence ID" value="PLR20405.1"/>
    <property type="molecule type" value="Genomic_DNA"/>
</dbReference>
<evidence type="ECO:0000256" key="2">
    <source>
        <dbReference type="ARBA" id="ARBA00022581"/>
    </source>
</evidence>
<protein>
    <recommendedName>
        <fullName evidence="5">Head fiber protein</fullName>
    </recommendedName>
</protein>